<evidence type="ECO:0000313" key="2">
    <source>
        <dbReference type="Proteomes" id="UP000185003"/>
    </source>
</evidence>
<protein>
    <submittedName>
        <fullName evidence="1">Uncharacterized protein</fullName>
    </submittedName>
</protein>
<gene>
    <name evidence="1" type="ORF">SAMN04488055_4613</name>
</gene>
<dbReference type="AlphaFoldDB" id="A0A1N6JXK1"/>
<keyword evidence="2" id="KW-1185">Reference proteome</keyword>
<dbReference type="Proteomes" id="UP000185003">
    <property type="component" value="Unassembled WGS sequence"/>
</dbReference>
<reference evidence="1 2" key="1">
    <citation type="submission" date="2016-11" db="EMBL/GenBank/DDBJ databases">
        <authorList>
            <person name="Jaros S."/>
            <person name="Januszkiewicz K."/>
            <person name="Wedrychowicz H."/>
        </authorList>
    </citation>
    <scope>NUCLEOTIDE SEQUENCE [LARGE SCALE GENOMIC DNA]</scope>
    <source>
        <strain evidence="1 2">DSM 24787</strain>
    </source>
</reference>
<accession>A0A1N6JXK1</accession>
<organism evidence="1 2">
    <name type="scientific">Chitinophaga niabensis</name>
    <dbReference type="NCBI Taxonomy" id="536979"/>
    <lineage>
        <taxon>Bacteria</taxon>
        <taxon>Pseudomonadati</taxon>
        <taxon>Bacteroidota</taxon>
        <taxon>Chitinophagia</taxon>
        <taxon>Chitinophagales</taxon>
        <taxon>Chitinophagaceae</taxon>
        <taxon>Chitinophaga</taxon>
    </lineage>
</organism>
<dbReference type="EMBL" id="FSRA01000002">
    <property type="protein sequence ID" value="SIO48857.1"/>
    <property type="molecule type" value="Genomic_DNA"/>
</dbReference>
<sequence length="37" mass="4300">MRFAGWYAPAMADPLFLHISRNYAGNLFFNKILIKIV</sequence>
<dbReference type="STRING" id="536979.SAMN04488055_4613"/>
<evidence type="ECO:0000313" key="1">
    <source>
        <dbReference type="EMBL" id="SIO48857.1"/>
    </source>
</evidence>
<proteinExistence type="predicted"/>
<name>A0A1N6JXK1_9BACT</name>